<dbReference type="GO" id="GO:0016491">
    <property type="term" value="F:oxidoreductase activity"/>
    <property type="evidence" value="ECO:0007669"/>
    <property type="project" value="UniProtKB-KW"/>
</dbReference>
<dbReference type="GO" id="GO:0006826">
    <property type="term" value="P:iron ion transport"/>
    <property type="evidence" value="ECO:0007669"/>
    <property type="project" value="TreeGrafter"/>
</dbReference>
<dbReference type="SUPFAM" id="SSF49503">
    <property type="entry name" value="Cupredoxins"/>
    <property type="match status" value="3"/>
</dbReference>
<evidence type="ECO:0000256" key="5">
    <source>
        <dbReference type="SAM" id="MobiDB-lite"/>
    </source>
</evidence>
<dbReference type="InterPro" id="IPR002355">
    <property type="entry name" value="Cu_oxidase_Cu_BS"/>
</dbReference>
<feature type="compositionally biased region" description="Polar residues" evidence="5">
    <location>
        <begin position="626"/>
        <end position="635"/>
    </location>
</feature>
<feature type="domain" description="Plastocyanin-like" evidence="9">
    <location>
        <begin position="469"/>
        <end position="594"/>
    </location>
</feature>
<dbReference type="InterPro" id="IPR045087">
    <property type="entry name" value="Cu-oxidase_fam"/>
</dbReference>
<dbReference type="InterPro" id="IPR011707">
    <property type="entry name" value="Cu-oxidase-like_N"/>
</dbReference>
<keyword evidence="6" id="KW-0472">Membrane</keyword>
<organism evidence="11 12">
    <name type="scientific">Patiria miniata</name>
    <name type="common">Bat star</name>
    <name type="synonym">Asterina miniata</name>
    <dbReference type="NCBI Taxonomy" id="46514"/>
    <lineage>
        <taxon>Eukaryota</taxon>
        <taxon>Metazoa</taxon>
        <taxon>Echinodermata</taxon>
        <taxon>Eleutherozoa</taxon>
        <taxon>Asterozoa</taxon>
        <taxon>Asteroidea</taxon>
        <taxon>Valvatacea</taxon>
        <taxon>Valvatida</taxon>
        <taxon>Asterinidae</taxon>
        <taxon>Patiria</taxon>
    </lineage>
</organism>
<dbReference type="PROSITE" id="PS00079">
    <property type="entry name" value="MULTICOPPER_OXIDASE1"/>
    <property type="match status" value="1"/>
</dbReference>
<dbReference type="FunFam" id="2.60.40.420:FF:000045">
    <property type="entry name" value="Laccase 2"/>
    <property type="match status" value="1"/>
</dbReference>
<dbReference type="Pfam" id="PF07732">
    <property type="entry name" value="Cu-oxidase_3"/>
    <property type="match status" value="1"/>
</dbReference>
<evidence type="ECO:0000313" key="11">
    <source>
        <dbReference type="EnsemblMetazoa" id="XP_038045804.1"/>
    </source>
</evidence>
<evidence type="ECO:0000256" key="4">
    <source>
        <dbReference type="ARBA" id="ARBA00023008"/>
    </source>
</evidence>
<dbReference type="GeneID" id="119720253"/>
<dbReference type="PROSITE" id="PS00080">
    <property type="entry name" value="MULTICOPPER_OXIDASE2"/>
    <property type="match status" value="1"/>
</dbReference>
<dbReference type="GO" id="GO:0005886">
    <property type="term" value="C:plasma membrane"/>
    <property type="evidence" value="ECO:0007669"/>
    <property type="project" value="TreeGrafter"/>
</dbReference>
<keyword evidence="7" id="KW-0732">Signal</keyword>
<dbReference type="OrthoDB" id="2121828at2759"/>
<evidence type="ECO:0000259" key="9">
    <source>
        <dbReference type="Pfam" id="PF07731"/>
    </source>
</evidence>
<evidence type="ECO:0000256" key="6">
    <source>
        <dbReference type="SAM" id="Phobius"/>
    </source>
</evidence>
<reference evidence="11" key="1">
    <citation type="submission" date="2022-11" db="UniProtKB">
        <authorList>
            <consortium name="EnsemblMetazoa"/>
        </authorList>
    </citation>
    <scope>IDENTIFICATION</scope>
</reference>
<feature type="region of interest" description="Disordered" evidence="5">
    <location>
        <begin position="611"/>
        <end position="646"/>
    </location>
</feature>
<dbReference type="GO" id="GO:0005507">
    <property type="term" value="F:copper ion binding"/>
    <property type="evidence" value="ECO:0007669"/>
    <property type="project" value="InterPro"/>
</dbReference>
<dbReference type="InterPro" id="IPR008972">
    <property type="entry name" value="Cupredoxin"/>
</dbReference>
<dbReference type="PANTHER" id="PTHR11709:SF394">
    <property type="entry name" value="FI03373P-RELATED"/>
    <property type="match status" value="1"/>
</dbReference>
<name>A0A913Z1Q9_PATMI</name>
<dbReference type="CDD" id="cd13884">
    <property type="entry name" value="CuRO_2_tcLCC_insect_like"/>
    <property type="match status" value="1"/>
</dbReference>
<dbReference type="EnsemblMetazoa" id="XM_038189876.1">
    <property type="protein sequence ID" value="XP_038045804.1"/>
    <property type="gene ID" value="LOC119720253"/>
</dbReference>
<accession>A0A913Z1Q9</accession>
<dbReference type="InterPro" id="IPR001117">
    <property type="entry name" value="Cu-oxidase_2nd"/>
</dbReference>
<keyword evidence="12" id="KW-1185">Reference proteome</keyword>
<feature type="domain" description="Plastocyanin-like" evidence="8">
    <location>
        <begin position="211"/>
        <end position="360"/>
    </location>
</feature>
<evidence type="ECO:0000256" key="3">
    <source>
        <dbReference type="ARBA" id="ARBA00023002"/>
    </source>
</evidence>
<keyword evidence="4" id="KW-0186">Copper</keyword>
<keyword evidence="6" id="KW-1133">Transmembrane helix</keyword>
<dbReference type="PANTHER" id="PTHR11709">
    <property type="entry name" value="MULTI-COPPER OXIDASE"/>
    <property type="match status" value="1"/>
</dbReference>
<dbReference type="Pfam" id="PF07731">
    <property type="entry name" value="Cu-oxidase_2"/>
    <property type="match status" value="1"/>
</dbReference>
<evidence type="ECO:0000259" key="10">
    <source>
        <dbReference type="Pfam" id="PF07732"/>
    </source>
</evidence>
<evidence type="ECO:0000256" key="2">
    <source>
        <dbReference type="ARBA" id="ARBA00022723"/>
    </source>
</evidence>
<dbReference type="AlphaFoldDB" id="A0A913Z1Q9"/>
<evidence type="ECO:0000256" key="1">
    <source>
        <dbReference type="ARBA" id="ARBA00010609"/>
    </source>
</evidence>
<feature type="chain" id="PRO_5036861221" description="Laccase" evidence="7">
    <location>
        <begin position="32"/>
        <end position="697"/>
    </location>
</feature>
<proteinExistence type="inferred from homology"/>
<dbReference type="CDD" id="cd13858">
    <property type="entry name" value="CuRO_1_tcLCC2_insect_like"/>
    <property type="match status" value="1"/>
</dbReference>
<dbReference type="Pfam" id="PF00394">
    <property type="entry name" value="Cu-oxidase"/>
    <property type="match status" value="1"/>
</dbReference>
<dbReference type="OMA" id="NVSFHHP"/>
<feature type="domain" description="Plastocyanin-like" evidence="10">
    <location>
        <begin position="83"/>
        <end position="195"/>
    </location>
</feature>
<keyword evidence="2" id="KW-0479">Metal-binding</keyword>
<evidence type="ECO:0008006" key="13">
    <source>
        <dbReference type="Google" id="ProtNLM"/>
    </source>
</evidence>
<dbReference type="Gene3D" id="2.60.40.420">
    <property type="entry name" value="Cupredoxins - blue copper proteins"/>
    <property type="match status" value="3"/>
</dbReference>
<evidence type="ECO:0000256" key="7">
    <source>
        <dbReference type="SAM" id="SignalP"/>
    </source>
</evidence>
<dbReference type="RefSeq" id="XP_038045804.1">
    <property type="nucleotide sequence ID" value="XM_038189876.1"/>
</dbReference>
<dbReference type="CDD" id="cd13905">
    <property type="entry name" value="CuRO_3_tcLLC2_insect_like"/>
    <property type="match status" value="1"/>
</dbReference>
<evidence type="ECO:0000313" key="12">
    <source>
        <dbReference type="Proteomes" id="UP000887568"/>
    </source>
</evidence>
<evidence type="ECO:0000259" key="8">
    <source>
        <dbReference type="Pfam" id="PF00394"/>
    </source>
</evidence>
<dbReference type="InterPro" id="IPR033138">
    <property type="entry name" value="Cu_oxidase_CS"/>
</dbReference>
<comment type="similarity">
    <text evidence="1">Belongs to the multicopper oxidase family.</text>
</comment>
<dbReference type="InterPro" id="IPR011706">
    <property type="entry name" value="Cu-oxidase_C"/>
</dbReference>
<keyword evidence="3" id="KW-0560">Oxidoreductase</keyword>
<sequence>MSVSDLNKLAKNMMRCVTVIVVLAVLGTAMALRPADEHPCYRSCDVSIPMTCTYNWTLNWFYTLAQPQCGDCPVNITDCSNPDCFPADGVKRPVSLVNRVFPAPSIQICSGDEVIINVANKMLNDEGVTLHWHGIFQNGSQFMDGLPMVTQCPIPSPGNFQYRFTPYEPGTHWFHSHAGLQRADGMMGSFVIRESSRADPHGDLYDLDLSENVIFMNDWHHDTMVNVYTRDQWGGGSSVASILINGKGLPVGNSAVHPPLEVFNVLPGQRYRFRVINGASFFCNMQFSIQGHSMLVIASDGGSMQPLEVDYFRISGGERIDFVLSTDQPIDNYQIQVIGLPCTNEQGEPSKQIAYLRYMGANDLPTIDELPNITSYGNSSFWWQAFPDKSFADVYASGMEADYRSTANAEDHQEYIQVSFGSHINPSTQQPKLYPQLNNITYYFPTSPVMSQFEDLPGNIFCKESDFAPGQCDGDDICSCVHTIDVNPNEVIEVILVNPDSHFSVLHPMHLHGQQFKVVAMDKIEGATVDMVRELVNNGSIVRNNNGPRKDVTIVPNGGYTIFQFQGWNPGWWIFHCHIEFHLEEGMGLLFNVKGNLPSVPKAFPTCGVWPPAAPTDDEGAEPPVSETSTASPAGTNGDVPCRSDPQTGSSPLVHLAWIVPLTFVLALVLGLVIGKCVLGKQRTGSADVSIAMHSAK</sequence>
<protein>
    <recommendedName>
        <fullName evidence="13">Laccase</fullName>
    </recommendedName>
</protein>
<feature type="transmembrane region" description="Helical" evidence="6">
    <location>
        <begin position="653"/>
        <end position="674"/>
    </location>
</feature>
<feature type="signal peptide" evidence="7">
    <location>
        <begin position="1"/>
        <end position="31"/>
    </location>
</feature>
<dbReference type="Proteomes" id="UP000887568">
    <property type="component" value="Unplaced"/>
</dbReference>
<keyword evidence="6" id="KW-0812">Transmembrane</keyword>